<evidence type="ECO:0008006" key="14">
    <source>
        <dbReference type="Google" id="ProtNLM"/>
    </source>
</evidence>
<keyword evidence="7 11" id="KW-1133">Transmembrane helix</keyword>
<evidence type="ECO:0000256" key="7">
    <source>
        <dbReference type="ARBA" id="ARBA00022989"/>
    </source>
</evidence>
<dbReference type="AlphaFoldDB" id="A0A9D4RGT0"/>
<evidence type="ECO:0000256" key="8">
    <source>
        <dbReference type="ARBA" id="ARBA00023136"/>
    </source>
</evidence>
<accession>A0A9D4RGT0</accession>
<dbReference type="GO" id="GO:0016020">
    <property type="term" value="C:membrane"/>
    <property type="evidence" value="ECO:0007669"/>
    <property type="project" value="UniProtKB-SubCell"/>
</dbReference>
<comment type="subcellular location">
    <subcellularLocation>
        <location evidence="1">Membrane</location>
        <topology evidence="1">Single-pass type II membrane protein</topology>
    </subcellularLocation>
</comment>
<reference evidence="12" key="2">
    <citation type="submission" date="2020-11" db="EMBL/GenBank/DDBJ databases">
        <authorList>
            <person name="McCartney M.A."/>
            <person name="Auch B."/>
            <person name="Kono T."/>
            <person name="Mallez S."/>
            <person name="Becker A."/>
            <person name="Gohl D.M."/>
            <person name="Silverstein K.A.T."/>
            <person name="Koren S."/>
            <person name="Bechman K.B."/>
            <person name="Herman A."/>
            <person name="Abrahante J.E."/>
            <person name="Garbe J."/>
        </authorList>
    </citation>
    <scope>NUCLEOTIDE SEQUENCE</scope>
    <source>
        <strain evidence="12">Duluth1</strain>
        <tissue evidence="12">Whole animal</tissue>
    </source>
</reference>
<comment type="pathway">
    <text evidence="2">Protein modification; protein glycosylation.</text>
</comment>
<evidence type="ECO:0000313" key="12">
    <source>
        <dbReference type="EMBL" id="KAH3866953.1"/>
    </source>
</evidence>
<evidence type="ECO:0000256" key="11">
    <source>
        <dbReference type="SAM" id="Phobius"/>
    </source>
</evidence>
<keyword evidence="5 11" id="KW-0812">Transmembrane</keyword>
<evidence type="ECO:0000256" key="5">
    <source>
        <dbReference type="ARBA" id="ARBA00022692"/>
    </source>
</evidence>
<protein>
    <recommendedName>
        <fullName evidence="14">Beta-1,3-galactosyl-O-glycosyl-glycoprotein beta-1,6-N-acetylglucosaminyltransferase</fullName>
    </recommendedName>
</protein>
<evidence type="ECO:0000313" key="13">
    <source>
        <dbReference type="Proteomes" id="UP000828390"/>
    </source>
</evidence>
<dbReference type="Proteomes" id="UP000828390">
    <property type="component" value="Unassembled WGS sequence"/>
</dbReference>
<gene>
    <name evidence="12" type="ORF">DPMN_030077</name>
</gene>
<evidence type="ECO:0000256" key="3">
    <source>
        <dbReference type="ARBA" id="ARBA00022676"/>
    </source>
</evidence>
<dbReference type="PANTHER" id="PTHR19297:SF181">
    <property type="entry name" value="PROTEIN XYLOSYLTRANSFERASE"/>
    <property type="match status" value="1"/>
</dbReference>
<evidence type="ECO:0000256" key="4">
    <source>
        <dbReference type="ARBA" id="ARBA00022679"/>
    </source>
</evidence>
<name>A0A9D4RGT0_DREPO</name>
<dbReference type="Pfam" id="PF02485">
    <property type="entry name" value="Branch"/>
    <property type="match status" value="1"/>
</dbReference>
<evidence type="ECO:0000256" key="10">
    <source>
        <dbReference type="ARBA" id="ARBA00038150"/>
    </source>
</evidence>
<proteinExistence type="inferred from homology"/>
<comment type="similarity">
    <text evidence="10">Belongs to the glycosyltransferase 14 family.</text>
</comment>
<dbReference type="GO" id="GO:0008375">
    <property type="term" value="F:acetylglucosaminyltransferase activity"/>
    <property type="evidence" value="ECO:0007669"/>
    <property type="project" value="TreeGrafter"/>
</dbReference>
<keyword evidence="3" id="KW-0328">Glycosyltransferase</keyword>
<keyword evidence="6" id="KW-0735">Signal-anchor</keyword>
<keyword evidence="13" id="KW-1185">Reference proteome</keyword>
<evidence type="ECO:0000256" key="9">
    <source>
        <dbReference type="ARBA" id="ARBA00023180"/>
    </source>
</evidence>
<dbReference type="PANTHER" id="PTHR19297">
    <property type="entry name" value="GLYCOSYLTRANSFERASE 14 FAMILY MEMBER"/>
    <property type="match status" value="1"/>
</dbReference>
<keyword evidence="9" id="KW-0325">Glycoprotein</keyword>
<organism evidence="12 13">
    <name type="scientific">Dreissena polymorpha</name>
    <name type="common">Zebra mussel</name>
    <name type="synonym">Mytilus polymorpha</name>
    <dbReference type="NCBI Taxonomy" id="45954"/>
    <lineage>
        <taxon>Eukaryota</taxon>
        <taxon>Metazoa</taxon>
        <taxon>Spiralia</taxon>
        <taxon>Lophotrochozoa</taxon>
        <taxon>Mollusca</taxon>
        <taxon>Bivalvia</taxon>
        <taxon>Autobranchia</taxon>
        <taxon>Heteroconchia</taxon>
        <taxon>Euheterodonta</taxon>
        <taxon>Imparidentia</taxon>
        <taxon>Neoheterodontei</taxon>
        <taxon>Myida</taxon>
        <taxon>Dreissenoidea</taxon>
        <taxon>Dreissenidae</taxon>
        <taxon>Dreissena</taxon>
    </lineage>
</organism>
<comment type="caution">
    <text evidence="12">The sequence shown here is derived from an EMBL/GenBank/DDBJ whole genome shotgun (WGS) entry which is preliminary data.</text>
</comment>
<evidence type="ECO:0000256" key="6">
    <source>
        <dbReference type="ARBA" id="ARBA00022968"/>
    </source>
</evidence>
<sequence length="519" mass="60363">MTTYDTESKTLDTWLFISLFELLSDCDNCEEHIEFSGFILQRSLKNLVDVNMPRRKCRKRIIVVCFVVIVLVFMSGQALNSTAIYENLARNLKDFSELTQLRNDSVVVRISEFKIRKFGLEHFFPRKRRRVFDVDCAAIINGNKLEIDRANELMKNETFSHKGISDTDYINLTKNCDTFKLTRGFHGFIQNKEEQEFPIAFSILLYKEVEQAERLLRALYTPWNFFCLHVDGDAAPEVHEAVQGIADCLDNVFVVSKKEFIVYAGFSRLQADINCMENLVERGNSWKYFINLPSQQFPIKTNAELIEILKIYNGANDIEGLTGNRRLENRFKFRYVYKRKEQTDMKPTLYKSNHLRIDPPFNITVVKGSAYGVFSRKFVEFVVKSKPAREILDWFRDVYSPDEYYWATMQYNPQIGTPGSFYNGKPDDKPWLAVYAAWGGANPCKGKFVRGVCIFGVGDLQELVSKRHLFVNKFYLDYQPLGLDCIEEWHLNRTTDPSNLLAFNDTFYQQLPFINPKAA</sequence>
<dbReference type="OrthoDB" id="2019572at2759"/>
<keyword evidence="8 11" id="KW-0472">Membrane</keyword>
<evidence type="ECO:0000256" key="1">
    <source>
        <dbReference type="ARBA" id="ARBA00004606"/>
    </source>
</evidence>
<dbReference type="EMBL" id="JAIWYP010000002">
    <property type="protein sequence ID" value="KAH3866953.1"/>
    <property type="molecule type" value="Genomic_DNA"/>
</dbReference>
<reference evidence="12" key="1">
    <citation type="journal article" date="2019" name="bioRxiv">
        <title>The Genome of the Zebra Mussel, Dreissena polymorpha: A Resource for Invasive Species Research.</title>
        <authorList>
            <person name="McCartney M.A."/>
            <person name="Auch B."/>
            <person name="Kono T."/>
            <person name="Mallez S."/>
            <person name="Zhang Y."/>
            <person name="Obille A."/>
            <person name="Becker A."/>
            <person name="Abrahante J.E."/>
            <person name="Garbe J."/>
            <person name="Badalamenti J.P."/>
            <person name="Herman A."/>
            <person name="Mangelson H."/>
            <person name="Liachko I."/>
            <person name="Sullivan S."/>
            <person name="Sone E.D."/>
            <person name="Koren S."/>
            <person name="Silverstein K.A.T."/>
            <person name="Beckman K.B."/>
            <person name="Gohl D.M."/>
        </authorList>
    </citation>
    <scope>NUCLEOTIDE SEQUENCE</scope>
    <source>
        <strain evidence="12">Duluth1</strain>
        <tissue evidence="12">Whole animal</tissue>
    </source>
</reference>
<evidence type="ECO:0000256" key="2">
    <source>
        <dbReference type="ARBA" id="ARBA00004922"/>
    </source>
</evidence>
<feature type="transmembrane region" description="Helical" evidence="11">
    <location>
        <begin position="61"/>
        <end position="79"/>
    </location>
</feature>
<dbReference type="InterPro" id="IPR003406">
    <property type="entry name" value="Glyco_trans_14"/>
</dbReference>
<keyword evidence="4" id="KW-0808">Transferase</keyword>